<dbReference type="InterPro" id="IPR029044">
    <property type="entry name" value="Nucleotide-diphossugar_trans"/>
</dbReference>
<dbReference type="Gene3D" id="3.90.550.10">
    <property type="entry name" value="Spore Coat Polysaccharide Biosynthesis Protein SpsA, Chain A"/>
    <property type="match status" value="1"/>
</dbReference>
<proteinExistence type="predicted"/>
<organism evidence="1 2">
    <name type="scientific">Streptococcus pluranimalium</name>
    <dbReference type="NCBI Taxonomy" id="82348"/>
    <lineage>
        <taxon>Bacteria</taxon>
        <taxon>Bacillati</taxon>
        <taxon>Bacillota</taxon>
        <taxon>Bacilli</taxon>
        <taxon>Lactobacillales</taxon>
        <taxon>Streptococcaceae</taxon>
        <taxon>Streptococcus</taxon>
    </lineage>
</organism>
<dbReference type="PANTHER" id="PTHR43630:SF2">
    <property type="entry name" value="GLYCOSYLTRANSFERASE"/>
    <property type="match status" value="1"/>
</dbReference>
<protein>
    <submittedName>
        <fullName evidence="1">SPBc2 prophage-derived glycosyltransferase SunS</fullName>
        <ecNumber evidence="1">2.4.1.-</ecNumber>
    </submittedName>
</protein>
<dbReference type="EMBL" id="CP022601">
    <property type="protein sequence ID" value="AXJ12764.1"/>
    <property type="molecule type" value="Genomic_DNA"/>
</dbReference>
<dbReference type="PANTHER" id="PTHR43630">
    <property type="entry name" value="POLY-BETA-1,6-N-ACETYL-D-GLUCOSAMINE SYNTHASE"/>
    <property type="match status" value="1"/>
</dbReference>
<gene>
    <name evidence="1" type="primary">sunS_1</name>
    <name evidence="1" type="ORF">Sp14A_08410</name>
</gene>
<dbReference type="EC" id="2.4.1.-" evidence="1"/>
<sequence>MKNEINLKRIYSFINDKYIADKIVEFLEKGIDIEKIKKVNINISLMVKNQEGLIEGAIKSIESVCDNIWIFDTGSTDETLSIIKSLKNSLVKLNQIQWIDNFAAMRNRTIEEIPKNEWIFIIDSDEIFLSEIKKDELKCILYAIEKIFPNSDPILTIQQESSGNYIVNRPQRIFKNNKELIFYGYVHEELRSQKSISINMNLRVYNEGTSINETKKFDKYLKYNKLLLKNIELEPDFLKWLALLDITYGLDNYPNYKEKVELFCSKIIEETGDIIIDDLFKMKIFCNYFVLLINEKNIDKAKYINKFCIEHFNDNSIFIIYNYLIKLQEINLGIENEFYNFRKDIRSLAQKDKNNLVFQFNNQIITEITIKFLFKIEEYLNATSLLYNFSKKDVFVIKQELNLIENLLNEANFPK</sequence>
<reference evidence="1 2" key="1">
    <citation type="submission" date="2017-07" db="EMBL/GenBank/DDBJ databases">
        <title>Streptococcus pluranimalium as cause of bovine abortion.</title>
        <authorList>
            <person name="Rodriguez Campos S."/>
            <person name="Gobeli Brawand S."/>
            <person name="Brodard I."/>
            <person name="Rychener L."/>
            <person name="Perreten V."/>
        </authorList>
    </citation>
    <scope>NUCLEOTIDE SEQUENCE [LARGE SCALE GENOMIC DNA]</scope>
    <source>
        <strain evidence="1 2">14A0014</strain>
    </source>
</reference>
<dbReference type="SUPFAM" id="SSF53448">
    <property type="entry name" value="Nucleotide-diphospho-sugar transferases"/>
    <property type="match status" value="1"/>
</dbReference>
<keyword evidence="1" id="KW-0328">Glycosyltransferase</keyword>
<accession>A0A345VJ62</accession>
<evidence type="ECO:0000313" key="2">
    <source>
        <dbReference type="Proteomes" id="UP000255411"/>
    </source>
</evidence>
<evidence type="ECO:0000313" key="1">
    <source>
        <dbReference type="EMBL" id="AXJ12764.1"/>
    </source>
</evidence>
<dbReference type="Pfam" id="PF13704">
    <property type="entry name" value="Glyco_tranf_2_4"/>
    <property type="match status" value="1"/>
</dbReference>
<dbReference type="Proteomes" id="UP000255411">
    <property type="component" value="Chromosome"/>
</dbReference>
<name>A0A345VJ62_9STRE</name>
<keyword evidence="1" id="KW-0808">Transferase</keyword>
<dbReference type="RefSeq" id="WP_115130015.1">
    <property type="nucleotide sequence ID" value="NZ_CP022601.1"/>
</dbReference>
<dbReference type="AlphaFoldDB" id="A0A345VJ62"/>
<dbReference type="GO" id="GO:0016757">
    <property type="term" value="F:glycosyltransferase activity"/>
    <property type="evidence" value="ECO:0007669"/>
    <property type="project" value="UniProtKB-KW"/>
</dbReference>